<dbReference type="NCBIfam" id="TIGR02890">
    <property type="entry name" value="bacill_yteA"/>
    <property type="match status" value="1"/>
</dbReference>
<evidence type="ECO:0000259" key="6">
    <source>
        <dbReference type="Pfam" id="PF01258"/>
    </source>
</evidence>
<evidence type="ECO:0000256" key="3">
    <source>
        <dbReference type="ARBA" id="ARBA00022833"/>
    </source>
</evidence>
<sequence>MSKLTSEQQQKLRNMLTDEKQQLEKHFEINDETAAGMEESLKSSISELSTADNHPADIGTEMFERDRDIAVNDTIDQQLDAVNRALRKLDNGDYGICEVCGDDIPYERLEAIPYTTVCVDHAEQRSDPGARPVEEQVMTQPPSGAGEGRQTHAGRFDDADAWSTVESYGTSNTPAMAADRDVTDYDAMSSDKVDGTGHVEELEKFAANDMQGKNRHVQQTKAYREYVDRNESEFTSNAANAAASKDQPTGRR</sequence>
<dbReference type="InterPro" id="IPR037187">
    <property type="entry name" value="DnaK_N"/>
</dbReference>
<dbReference type="InterPro" id="IPR014240">
    <property type="entry name" value="YteA"/>
</dbReference>
<feature type="compositionally biased region" description="Basic and acidic residues" evidence="5">
    <location>
        <begin position="125"/>
        <end position="134"/>
    </location>
</feature>
<dbReference type="OrthoDB" id="9811543at2"/>
<comment type="caution">
    <text evidence="7">The sequence shown here is derived from an EMBL/GenBank/DDBJ whole genome shotgun (WGS) entry which is preliminary data.</text>
</comment>
<dbReference type="PROSITE" id="PS51128">
    <property type="entry name" value="ZF_DKSA_2"/>
    <property type="match status" value="1"/>
</dbReference>
<gene>
    <name evidence="7" type="ORF">CBW46_011925</name>
</gene>
<organism evidence="7 8">
    <name type="scientific">Paenibacillus xerothermodurans</name>
    <dbReference type="NCBI Taxonomy" id="1977292"/>
    <lineage>
        <taxon>Bacteria</taxon>
        <taxon>Bacillati</taxon>
        <taxon>Bacillota</taxon>
        <taxon>Bacilli</taxon>
        <taxon>Bacillales</taxon>
        <taxon>Paenibacillaceae</taxon>
        <taxon>Paenibacillus</taxon>
    </lineage>
</organism>
<name>A0A2W1NB18_PAEXE</name>
<evidence type="ECO:0000313" key="8">
    <source>
        <dbReference type="Proteomes" id="UP000214746"/>
    </source>
</evidence>
<dbReference type="SUPFAM" id="SSF57716">
    <property type="entry name" value="Glucocorticoid receptor-like (DNA-binding domain)"/>
    <property type="match status" value="1"/>
</dbReference>
<keyword evidence="2" id="KW-0863">Zinc-finger</keyword>
<keyword evidence="3" id="KW-0862">Zinc</keyword>
<dbReference type="PANTHER" id="PTHR33823:SF4">
    <property type="entry name" value="GENERAL STRESS PROTEIN 16O"/>
    <property type="match status" value="1"/>
</dbReference>
<dbReference type="RefSeq" id="WP_089200221.1">
    <property type="nucleotide sequence ID" value="NZ_NHRJ02000005.1"/>
</dbReference>
<dbReference type="GO" id="GO:0008270">
    <property type="term" value="F:zinc ion binding"/>
    <property type="evidence" value="ECO:0007669"/>
    <property type="project" value="UniProtKB-KW"/>
</dbReference>
<keyword evidence="8" id="KW-1185">Reference proteome</keyword>
<dbReference type="InterPro" id="IPR000962">
    <property type="entry name" value="Znf_DskA_TraR"/>
</dbReference>
<evidence type="ECO:0000256" key="2">
    <source>
        <dbReference type="ARBA" id="ARBA00022771"/>
    </source>
</evidence>
<dbReference type="PANTHER" id="PTHR33823">
    <property type="entry name" value="RNA POLYMERASE-BINDING TRANSCRIPTION FACTOR DKSA-RELATED"/>
    <property type="match status" value="1"/>
</dbReference>
<dbReference type="Pfam" id="PF01258">
    <property type="entry name" value="zf-dskA_traR"/>
    <property type="match status" value="1"/>
</dbReference>
<feature type="region of interest" description="Disordered" evidence="5">
    <location>
        <begin position="231"/>
        <end position="252"/>
    </location>
</feature>
<feature type="zinc finger region" description="dksA C4-type" evidence="4">
    <location>
        <begin position="97"/>
        <end position="121"/>
    </location>
</feature>
<dbReference type="Gene3D" id="1.20.120.910">
    <property type="entry name" value="DksA, coiled-coil domain"/>
    <property type="match status" value="1"/>
</dbReference>
<dbReference type="SUPFAM" id="SSF109635">
    <property type="entry name" value="DnaK suppressor protein DksA, alpha-hairpin domain"/>
    <property type="match status" value="1"/>
</dbReference>
<dbReference type="Proteomes" id="UP000214746">
    <property type="component" value="Unassembled WGS sequence"/>
</dbReference>
<accession>A0A2W1NB18</accession>
<evidence type="ECO:0000313" key="7">
    <source>
        <dbReference type="EMBL" id="PZE20850.1"/>
    </source>
</evidence>
<keyword evidence="1" id="KW-0479">Metal-binding</keyword>
<feature type="region of interest" description="Disordered" evidence="5">
    <location>
        <begin position="125"/>
        <end position="152"/>
    </location>
</feature>
<evidence type="ECO:0000256" key="4">
    <source>
        <dbReference type="PROSITE-ProRule" id="PRU00510"/>
    </source>
</evidence>
<protein>
    <submittedName>
        <fullName evidence="7">Conjugal transfer protein TraR</fullName>
    </submittedName>
</protein>
<evidence type="ECO:0000256" key="5">
    <source>
        <dbReference type="SAM" id="MobiDB-lite"/>
    </source>
</evidence>
<evidence type="ECO:0000256" key="1">
    <source>
        <dbReference type="ARBA" id="ARBA00022723"/>
    </source>
</evidence>
<proteinExistence type="predicted"/>
<dbReference type="AlphaFoldDB" id="A0A2W1NB18"/>
<reference evidence="7" key="1">
    <citation type="submission" date="2018-06" db="EMBL/GenBank/DDBJ databases">
        <title>Paenibacillus xerothermodurans sp. nov. an extremely dry heat resistant spore forming bacterium isolated from the soil of Cape Canaveral, Florida.</title>
        <authorList>
            <person name="Seuylemezian A."/>
            <person name="Kaur N."/>
            <person name="Patil P."/>
            <person name="Patil P."/>
            <person name="Mayilraj S."/>
            <person name="Vaishampayan P."/>
        </authorList>
    </citation>
    <scope>NUCLEOTIDE SEQUENCE [LARGE SCALE GENOMIC DNA]</scope>
    <source>
        <strain evidence="7">ATCC 27380</strain>
    </source>
</reference>
<feature type="domain" description="Zinc finger DksA/TraR C4-type" evidence="6">
    <location>
        <begin position="92"/>
        <end position="120"/>
    </location>
</feature>
<dbReference type="EMBL" id="NHRJ02000005">
    <property type="protein sequence ID" value="PZE20850.1"/>
    <property type="molecule type" value="Genomic_DNA"/>
</dbReference>
<feature type="region of interest" description="Disordered" evidence="5">
    <location>
        <begin position="33"/>
        <end position="54"/>
    </location>
</feature>